<organism evidence="1 2">
    <name type="scientific">Nonomuraea jiangxiensis</name>
    <dbReference type="NCBI Taxonomy" id="633440"/>
    <lineage>
        <taxon>Bacteria</taxon>
        <taxon>Bacillati</taxon>
        <taxon>Actinomycetota</taxon>
        <taxon>Actinomycetes</taxon>
        <taxon>Streptosporangiales</taxon>
        <taxon>Streptosporangiaceae</taxon>
        <taxon>Nonomuraea</taxon>
    </lineage>
</organism>
<sequence>MGDADGVEPVTLIVAALVAGAAAGTQGVVTTAVTDAYEGLKALVRARLPGGREVGDDPEELTAELERVQAGDDPALVAAARKVMTLLDAEGARAAKYQVNAPHAMGVQIGDNTTQTNTFHVP</sequence>
<gene>
    <name evidence="1" type="ORF">SAMN05421869_12440</name>
</gene>
<dbReference type="Proteomes" id="UP000199202">
    <property type="component" value="Unassembled WGS sequence"/>
</dbReference>
<proteinExistence type="predicted"/>
<dbReference type="AlphaFoldDB" id="A0A1G9IT41"/>
<evidence type="ECO:0000313" key="1">
    <source>
        <dbReference type="EMBL" id="SDL28271.1"/>
    </source>
</evidence>
<evidence type="ECO:0008006" key="3">
    <source>
        <dbReference type="Google" id="ProtNLM"/>
    </source>
</evidence>
<keyword evidence="2" id="KW-1185">Reference proteome</keyword>
<dbReference type="STRING" id="633440.SAMN05421869_12440"/>
<reference evidence="1 2" key="1">
    <citation type="submission" date="2016-10" db="EMBL/GenBank/DDBJ databases">
        <authorList>
            <person name="de Groot N.N."/>
        </authorList>
    </citation>
    <scope>NUCLEOTIDE SEQUENCE [LARGE SCALE GENOMIC DNA]</scope>
    <source>
        <strain evidence="1 2">CGMCC 4.6533</strain>
    </source>
</reference>
<accession>A0A1G9IT41</accession>
<name>A0A1G9IT41_9ACTN</name>
<protein>
    <recommendedName>
        <fullName evidence="3">RHIM domain-containing protein</fullName>
    </recommendedName>
</protein>
<evidence type="ECO:0000313" key="2">
    <source>
        <dbReference type="Proteomes" id="UP000199202"/>
    </source>
</evidence>
<dbReference type="EMBL" id="FNDJ01000024">
    <property type="protein sequence ID" value="SDL28271.1"/>
    <property type="molecule type" value="Genomic_DNA"/>
</dbReference>